<evidence type="ECO:0000256" key="2">
    <source>
        <dbReference type="SAM" id="SignalP"/>
    </source>
</evidence>
<name>A0A4Q7X254_9ACTN</name>
<dbReference type="OrthoDB" id="3828372at2"/>
<gene>
    <name evidence="3" type="ORF">EV645_3847</name>
</gene>
<protein>
    <recommendedName>
        <fullName evidence="5">PknH-like protein</fullName>
    </recommendedName>
</protein>
<evidence type="ECO:0000256" key="1">
    <source>
        <dbReference type="SAM" id="MobiDB-lite"/>
    </source>
</evidence>
<feature type="compositionally biased region" description="Low complexity" evidence="1">
    <location>
        <begin position="29"/>
        <end position="53"/>
    </location>
</feature>
<feature type="region of interest" description="Disordered" evidence="1">
    <location>
        <begin position="113"/>
        <end position="133"/>
    </location>
</feature>
<feature type="chain" id="PRO_5039518336" description="PknH-like protein" evidence="2">
    <location>
        <begin position="28"/>
        <end position="258"/>
    </location>
</feature>
<feature type="compositionally biased region" description="Low complexity" evidence="1">
    <location>
        <begin position="121"/>
        <end position="132"/>
    </location>
</feature>
<proteinExistence type="predicted"/>
<sequence length="258" mass="25639">MAKPFRTVASAAVVLLALAACSTGTKAGAPTPSSAPSSTPSPTMTTSAVTTPTAVPPSTPTAQTARTAATLTKALLALADLPAGFSLEKDDNSDGPDVAVSSKDSRCARLVAYTNADNPPGSKASASQSYSGGAQGPFIDESIDAMASPAAVRALQKSFKQAVAACRTMTLKVPGEGSSPISVRPVSAPQAGTDPVAVRFTATSGPLEGFEVTMVTTGVDDVVLAVTVINGLPEDLDGATSTAVEKAQDVLGATQSGT</sequence>
<dbReference type="Proteomes" id="UP000292027">
    <property type="component" value="Unassembled WGS sequence"/>
</dbReference>
<keyword evidence="2" id="KW-0732">Signal</keyword>
<reference evidence="3 4" key="1">
    <citation type="journal article" date="2015" name="Stand. Genomic Sci.">
        <title>Genomic Encyclopedia of Bacterial and Archaeal Type Strains, Phase III: the genomes of soil and plant-associated and newly described type strains.</title>
        <authorList>
            <person name="Whitman W.B."/>
            <person name="Woyke T."/>
            <person name="Klenk H.P."/>
            <person name="Zhou Y."/>
            <person name="Lilburn T.G."/>
            <person name="Beck B.J."/>
            <person name="De Vos P."/>
            <person name="Vandamme P."/>
            <person name="Eisen J.A."/>
            <person name="Garrity G."/>
            <person name="Hugenholtz P."/>
            <person name="Kyrpides N.C."/>
        </authorList>
    </citation>
    <scope>NUCLEOTIDE SEQUENCE [LARGE SCALE GENOMIC DNA]</scope>
    <source>
        <strain evidence="3 4">VKM Ac-2540</strain>
    </source>
</reference>
<dbReference type="EMBL" id="SHKR01000012">
    <property type="protein sequence ID" value="RZU16295.1"/>
    <property type="molecule type" value="Genomic_DNA"/>
</dbReference>
<feature type="region of interest" description="Disordered" evidence="1">
    <location>
        <begin position="25"/>
        <end position="65"/>
    </location>
</feature>
<dbReference type="PROSITE" id="PS51257">
    <property type="entry name" value="PROKAR_LIPOPROTEIN"/>
    <property type="match status" value="1"/>
</dbReference>
<evidence type="ECO:0008006" key="5">
    <source>
        <dbReference type="Google" id="ProtNLM"/>
    </source>
</evidence>
<evidence type="ECO:0000313" key="3">
    <source>
        <dbReference type="EMBL" id="RZU16295.1"/>
    </source>
</evidence>
<evidence type="ECO:0000313" key="4">
    <source>
        <dbReference type="Proteomes" id="UP000292027"/>
    </source>
</evidence>
<keyword evidence="4" id="KW-1185">Reference proteome</keyword>
<dbReference type="RefSeq" id="WP_130445219.1">
    <property type="nucleotide sequence ID" value="NZ_SHKR01000012.1"/>
</dbReference>
<organism evidence="3 4">
    <name type="scientific">Kribbella rubisoli</name>
    <dbReference type="NCBI Taxonomy" id="3075929"/>
    <lineage>
        <taxon>Bacteria</taxon>
        <taxon>Bacillati</taxon>
        <taxon>Actinomycetota</taxon>
        <taxon>Actinomycetes</taxon>
        <taxon>Propionibacteriales</taxon>
        <taxon>Kribbellaceae</taxon>
        <taxon>Kribbella</taxon>
    </lineage>
</organism>
<accession>A0A4Q7X254</accession>
<comment type="caution">
    <text evidence="3">The sequence shown here is derived from an EMBL/GenBank/DDBJ whole genome shotgun (WGS) entry which is preliminary data.</text>
</comment>
<feature type="signal peptide" evidence="2">
    <location>
        <begin position="1"/>
        <end position="27"/>
    </location>
</feature>
<dbReference type="AlphaFoldDB" id="A0A4Q7X254"/>